<dbReference type="Gene3D" id="3.40.1580.10">
    <property type="entry name" value="SMI1/KNR4-like"/>
    <property type="match status" value="1"/>
</dbReference>
<keyword evidence="3" id="KW-1185">Reference proteome</keyword>
<reference evidence="2 3" key="1">
    <citation type="submission" date="2015-09" db="EMBL/GenBank/DDBJ databases">
        <title>Genome sequencing project for genomic taxonomy and phylogenomics of Bacillus-like bacteria.</title>
        <authorList>
            <person name="Liu B."/>
            <person name="Wang J."/>
            <person name="Zhu Y."/>
            <person name="Liu G."/>
            <person name="Chen Q."/>
            <person name="Chen Z."/>
            <person name="Lan J."/>
            <person name="Che J."/>
            <person name="Ge C."/>
            <person name="Shi H."/>
            <person name="Pan Z."/>
            <person name="Liu X."/>
        </authorList>
    </citation>
    <scope>NUCLEOTIDE SEQUENCE [LARGE SCALE GENOMIC DNA]</scope>
    <source>
        <strain evidence="2 3">DSM 19153</strain>
    </source>
</reference>
<accession>A0A9D5I2D1</accession>
<dbReference type="EMBL" id="LJJD01000007">
    <property type="protein sequence ID" value="KQL58581.1"/>
    <property type="molecule type" value="Genomic_DNA"/>
</dbReference>
<evidence type="ECO:0000313" key="2">
    <source>
        <dbReference type="EMBL" id="KQL58581.1"/>
    </source>
</evidence>
<sequence>MKYEFLKANKNNQFYPLDETVIKQAENDLGITFPKELREFYMELGYGFLKGDSGNINRLMDPLSVRDFRLKQNDFEYFPDIDLYDDLVDEYVFFEVNETVLFTIKRLDDGNPIFYDEILIANSLEEFLIQFSKDDSYYMEFVD</sequence>
<dbReference type="InterPro" id="IPR037883">
    <property type="entry name" value="Knr4/Smi1-like_sf"/>
</dbReference>
<dbReference type="Proteomes" id="UP000051061">
    <property type="component" value="Unassembled WGS sequence"/>
</dbReference>
<dbReference type="InterPro" id="IPR018958">
    <property type="entry name" value="Knr4/Smi1-like_dom"/>
</dbReference>
<proteinExistence type="predicted"/>
<comment type="caution">
    <text evidence="2">The sequence shown here is derived from an EMBL/GenBank/DDBJ whole genome shotgun (WGS) entry which is preliminary data.</text>
</comment>
<name>A0A9D5I2D1_9BACI</name>
<protein>
    <recommendedName>
        <fullName evidence="1">Knr4/Smi1-like domain-containing protein</fullName>
    </recommendedName>
</protein>
<gene>
    <name evidence="2" type="ORF">AN965_03185</name>
</gene>
<dbReference type="AlphaFoldDB" id="A0A9D5I2D1"/>
<evidence type="ECO:0000259" key="1">
    <source>
        <dbReference type="SMART" id="SM00860"/>
    </source>
</evidence>
<dbReference type="Pfam" id="PF09346">
    <property type="entry name" value="SMI1_KNR4"/>
    <property type="match status" value="1"/>
</dbReference>
<organism evidence="2 3">
    <name type="scientific">Alkalicoccobacillus plakortidis</name>
    <dbReference type="NCBI Taxonomy" id="444060"/>
    <lineage>
        <taxon>Bacteria</taxon>
        <taxon>Bacillati</taxon>
        <taxon>Bacillota</taxon>
        <taxon>Bacilli</taxon>
        <taxon>Bacillales</taxon>
        <taxon>Bacillaceae</taxon>
        <taxon>Alkalicoccobacillus</taxon>
    </lineage>
</organism>
<evidence type="ECO:0000313" key="3">
    <source>
        <dbReference type="Proteomes" id="UP000051061"/>
    </source>
</evidence>
<dbReference type="SMART" id="SM00860">
    <property type="entry name" value="SMI1_KNR4"/>
    <property type="match status" value="1"/>
</dbReference>
<feature type="domain" description="Knr4/Smi1-like" evidence="1">
    <location>
        <begin position="16"/>
        <end position="130"/>
    </location>
</feature>
<dbReference type="SUPFAM" id="SSF160631">
    <property type="entry name" value="SMI1/KNR4-like"/>
    <property type="match status" value="1"/>
</dbReference>